<feature type="chain" id="PRO_5002205458" evidence="5">
    <location>
        <begin position="21"/>
        <end position="116"/>
    </location>
</feature>
<dbReference type="OrthoDB" id="28737at2759"/>
<evidence type="ECO:0000256" key="4">
    <source>
        <dbReference type="ARBA" id="ARBA00023186"/>
    </source>
</evidence>
<keyword evidence="2" id="KW-0547">Nucleotide-binding</keyword>
<comment type="similarity">
    <text evidence="1">Belongs to the heat shock protein 90 family.</text>
</comment>
<protein>
    <submittedName>
        <fullName evidence="6">Uncharacterized protein</fullName>
    </submittedName>
</protein>
<dbReference type="PROSITE" id="PS00298">
    <property type="entry name" value="HSP90"/>
    <property type="match status" value="1"/>
</dbReference>
<accession>A0A0C9VII7</accession>
<name>A0A0C9VII7_SPHS4</name>
<dbReference type="GO" id="GO:0016887">
    <property type="term" value="F:ATP hydrolysis activity"/>
    <property type="evidence" value="ECO:0007669"/>
    <property type="project" value="InterPro"/>
</dbReference>
<dbReference type="EMBL" id="KN837169">
    <property type="protein sequence ID" value="KIJ37350.1"/>
    <property type="molecule type" value="Genomic_DNA"/>
</dbReference>
<evidence type="ECO:0000256" key="3">
    <source>
        <dbReference type="ARBA" id="ARBA00022840"/>
    </source>
</evidence>
<feature type="signal peptide" evidence="5">
    <location>
        <begin position="1"/>
        <end position="20"/>
    </location>
</feature>
<reference evidence="6 7" key="1">
    <citation type="submission" date="2014-06" db="EMBL/GenBank/DDBJ databases">
        <title>Evolutionary Origins and Diversification of the Mycorrhizal Mutualists.</title>
        <authorList>
            <consortium name="DOE Joint Genome Institute"/>
            <consortium name="Mycorrhizal Genomics Consortium"/>
            <person name="Kohler A."/>
            <person name="Kuo A."/>
            <person name="Nagy L.G."/>
            <person name="Floudas D."/>
            <person name="Copeland A."/>
            <person name="Barry K.W."/>
            <person name="Cichocki N."/>
            <person name="Veneault-Fourrey C."/>
            <person name="LaButti K."/>
            <person name="Lindquist E.A."/>
            <person name="Lipzen A."/>
            <person name="Lundell T."/>
            <person name="Morin E."/>
            <person name="Murat C."/>
            <person name="Riley R."/>
            <person name="Ohm R."/>
            <person name="Sun H."/>
            <person name="Tunlid A."/>
            <person name="Henrissat B."/>
            <person name="Grigoriev I.V."/>
            <person name="Hibbett D.S."/>
            <person name="Martin F."/>
        </authorList>
    </citation>
    <scope>NUCLEOTIDE SEQUENCE [LARGE SCALE GENOMIC DNA]</scope>
    <source>
        <strain evidence="6 7">SS14</strain>
    </source>
</reference>
<dbReference type="PANTHER" id="PTHR11528">
    <property type="entry name" value="HEAT SHOCK PROTEIN 90 FAMILY MEMBER"/>
    <property type="match status" value="1"/>
</dbReference>
<dbReference type="InterPro" id="IPR001404">
    <property type="entry name" value="Hsp90_fam"/>
</dbReference>
<dbReference type="Gene3D" id="3.30.565.10">
    <property type="entry name" value="Histidine kinase-like ATPase, C-terminal domain"/>
    <property type="match status" value="1"/>
</dbReference>
<dbReference type="GO" id="GO:0140662">
    <property type="term" value="F:ATP-dependent protein folding chaperone"/>
    <property type="evidence" value="ECO:0007669"/>
    <property type="project" value="InterPro"/>
</dbReference>
<dbReference type="GO" id="GO:0051082">
    <property type="term" value="F:unfolded protein binding"/>
    <property type="evidence" value="ECO:0007669"/>
    <property type="project" value="InterPro"/>
</dbReference>
<keyword evidence="4" id="KW-0143">Chaperone</keyword>
<dbReference type="InterPro" id="IPR019805">
    <property type="entry name" value="Heat_shock_protein_90_CS"/>
</dbReference>
<evidence type="ECO:0000313" key="6">
    <source>
        <dbReference type="EMBL" id="KIJ37350.1"/>
    </source>
</evidence>
<keyword evidence="3" id="KW-0067">ATP-binding</keyword>
<evidence type="ECO:0000256" key="2">
    <source>
        <dbReference type="ARBA" id="ARBA00022741"/>
    </source>
</evidence>
<organism evidence="6 7">
    <name type="scientific">Sphaerobolus stellatus (strain SS14)</name>
    <dbReference type="NCBI Taxonomy" id="990650"/>
    <lineage>
        <taxon>Eukaryota</taxon>
        <taxon>Fungi</taxon>
        <taxon>Dikarya</taxon>
        <taxon>Basidiomycota</taxon>
        <taxon>Agaricomycotina</taxon>
        <taxon>Agaricomycetes</taxon>
        <taxon>Phallomycetidae</taxon>
        <taxon>Geastrales</taxon>
        <taxon>Sphaerobolaceae</taxon>
        <taxon>Sphaerobolus</taxon>
    </lineage>
</organism>
<keyword evidence="5" id="KW-0732">Signal</keyword>
<dbReference type="InterPro" id="IPR036890">
    <property type="entry name" value="HATPase_C_sf"/>
</dbReference>
<proteinExistence type="inferred from homology"/>
<evidence type="ECO:0000313" key="7">
    <source>
        <dbReference type="Proteomes" id="UP000054279"/>
    </source>
</evidence>
<evidence type="ECO:0000256" key="5">
    <source>
        <dbReference type="SAM" id="SignalP"/>
    </source>
</evidence>
<keyword evidence="7" id="KW-1185">Reference proteome</keyword>
<dbReference type="SUPFAM" id="SSF55874">
    <property type="entry name" value="ATPase domain of HSP90 chaperone/DNA topoisomerase II/histidine kinase"/>
    <property type="match status" value="1"/>
</dbReference>
<dbReference type="Proteomes" id="UP000054279">
    <property type="component" value="Unassembled WGS sequence"/>
</dbReference>
<sequence>MRLFSPLVALTGFLAASVVAQDTQDVPKQKQAYQSDVARLRKIVINRQVLYSHREIFLRELVSNANDALEKLRLTALTDKSLNIGDSPLNITIKPIPDEDGPGGRLIITGSYIAPG</sequence>
<gene>
    <name evidence="6" type="ORF">M422DRAFT_260010</name>
</gene>
<dbReference type="HOGENOM" id="CLU_2098403_0_0_1"/>
<dbReference type="GO" id="GO:0005524">
    <property type="term" value="F:ATP binding"/>
    <property type="evidence" value="ECO:0007669"/>
    <property type="project" value="UniProtKB-KW"/>
</dbReference>
<dbReference type="AlphaFoldDB" id="A0A0C9VII7"/>
<evidence type="ECO:0000256" key="1">
    <source>
        <dbReference type="ARBA" id="ARBA00008239"/>
    </source>
</evidence>